<evidence type="ECO:0000256" key="1">
    <source>
        <dbReference type="SAM" id="SignalP"/>
    </source>
</evidence>
<keyword evidence="1" id="KW-0732">Signal</keyword>
<evidence type="ECO:0000313" key="3">
    <source>
        <dbReference type="Proteomes" id="UP000515733"/>
    </source>
</evidence>
<gene>
    <name evidence="2" type="ORF">DENOEST_2836</name>
</gene>
<feature type="chain" id="PRO_5028275407" evidence="1">
    <location>
        <begin position="24"/>
        <end position="138"/>
    </location>
</feature>
<dbReference type="KEGG" id="doe:DENOEST_2836"/>
<name>A0A6S6Y0I7_9PROT</name>
<dbReference type="AlphaFoldDB" id="A0A6S6Y0I7"/>
<sequence>MPRNREVNLLPCVFCVALTARMAACELATTVVEGSGTACSSPLARAACASLYGLLQERASFALKLRPGRPGPLAWSRALQVQCGGLLFLKETLDPQTQAPDIHRLVYLAQQHPGGADELPAAPMIRRMTTWRNSSIER</sequence>
<accession>A0A6S6Y0I7</accession>
<organism evidence="2 3">
    <name type="scientific">Denitratisoma oestradiolicum</name>
    <dbReference type="NCBI Taxonomy" id="311182"/>
    <lineage>
        <taxon>Bacteria</taxon>
        <taxon>Pseudomonadati</taxon>
        <taxon>Pseudomonadota</taxon>
        <taxon>Betaproteobacteria</taxon>
        <taxon>Nitrosomonadales</taxon>
        <taxon>Sterolibacteriaceae</taxon>
        <taxon>Denitratisoma</taxon>
    </lineage>
</organism>
<evidence type="ECO:0000313" key="2">
    <source>
        <dbReference type="EMBL" id="CAB1369995.1"/>
    </source>
</evidence>
<keyword evidence="3" id="KW-1185">Reference proteome</keyword>
<proteinExistence type="predicted"/>
<reference evidence="2 3" key="1">
    <citation type="submission" date="2020-03" db="EMBL/GenBank/DDBJ databases">
        <authorList>
            <consortium name="Genoscope - CEA"/>
            <person name="William W."/>
        </authorList>
    </citation>
    <scope>NUCLEOTIDE SEQUENCE [LARGE SCALE GENOMIC DNA]</scope>
    <source>
        <strain evidence="3">DSM 16959</strain>
    </source>
</reference>
<dbReference type="Proteomes" id="UP000515733">
    <property type="component" value="Chromosome"/>
</dbReference>
<protein>
    <submittedName>
        <fullName evidence="2">Uncharacterized protein</fullName>
    </submittedName>
</protein>
<feature type="signal peptide" evidence="1">
    <location>
        <begin position="1"/>
        <end position="23"/>
    </location>
</feature>
<dbReference type="EMBL" id="LR778301">
    <property type="protein sequence ID" value="CAB1369995.1"/>
    <property type="molecule type" value="Genomic_DNA"/>
</dbReference>